<dbReference type="EMBL" id="FOVC01000013">
    <property type="protein sequence ID" value="SFN65617.1"/>
    <property type="molecule type" value="Genomic_DNA"/>
</dbReference>
<dbReference type="SMART" id="SM00421">
    <property type="entry name" value="HTH_LUXR"/>
    <property type="match status" value="1"/>
</dbReference>
<evidence type="ECO:0000256" key="2">
    <source>
        <dbReference type="ARBA" id="ARBA00023125"/>
    </source>
</evidence>
<dbReference type="InterPro" id="IPR000792">
    <property type="entry name" value="Tscrpt_reg_LuxR_C"/>
</dbReference>
<dbReference type="GO" id="GO:0003677">
    <property type="term" value="F:DNA binding"/>
    <property type="evidence" value="ECO:0007669"/>
    <property type="project" value="UniProtKB-KW"/>
</dbReference>
<dbReference type="PANTHER" id="PTHR44688:SF16">
    <property type="entry name" value="DNA-BINDING TRANSCRIPTIONAL ACTIVATOR DEVR_DOSR"/>
    <property type="match status" value="1"/>
</dbReference>
<dbReference type="InterPro" id="IPR036388">
    <property type="entry name" value="WH-like_DNA-bd_sf"/>
</dbReference>
<dbReference type="GO" id="GO:0006355">
    <property type="term" value="P:regulation of DNA-templated transcription"/>
    <property type="evidence" value="ECO:0007669"/>
    <property type="project" value="InterPro"/>
</dbReference>
<dbReference type="InterPro" id="IPR016032">
    <property type="entry name" value="Sig_transdc_resp-reg_C-effctor"/>
</dbReference>
<keyword evidence="3" id="KW-0804">Transcription</keyword>
<dbReference type="AlphaFoldDB" id="A0A1I5AT41"/>
<reference evidence="6" key="1">
    <citation type="submission" date="2016-10" db="EMBL/GenBank/DDBJ databases">
        <authorList>
            <person name="Varghese N."/>
            <person name="Submissions S."/>
        </authorList>
    </citation>
    <scope>NUCLEOTIDE SEQUENCE [LARGE SCALE GENOMIC DNA]</scope>
    <source>
        <strain evidence="6">N6PO6</strain>
    </source>
</reference>
<dbReference type="PROSITE" id="PS50043">
    <property type="entry name" value="HTH_LUXR_2"/>
    <property type="match status" value="1"/>
</dbReference>
<name>A0A1I5AT41_9GAMM</name>
<dbReference type="SUPFAM" id="SSF46894">
    <property type="entry name" value="C-terminal effector domain of the bipartite response regulators"/>
    <property type="match status" value="1"/>
</dbReference>
<evidence type="ECO:0000313" key="5">
    <source>
        <dbReference type="EMBL" id="SFN65617.1"/>
    </source>
</evidence>
<dbReference type="STRING" id="1367852.SAMN05216516_11314"/>
<accession>A0A1I5AT41</accession>
<organism evidence="5 6">
    <name type="scientific">Izhakiella capsodis</name>
    <dbReference type="NCBI Taxonomy" id="1367852"/>
    <lineage>
        <taxon>Bacteria</taxon>
        <taxon>Pseudomonadati</taxon>
        <taxon>Pseudomonadota</taxon>
        <taxon>Gammaproteobacteria</taxon>
        <taxon>Enterobacterales</taxon>
        <taxon>Erwiniaceae</taxon>
        <taxon>Izhakiella</taxon>
    </lineage>
</organism>
<sequence>MKKNLSVLICDDDRFYASGLQTLISTWASERKLNVNFADQFQLRARSEIIFISQSELSSYRLHALRMEITAFRRYVFVIQQQESSNRDDLNSLKENFAMIPRQAQPAVIQRYLETALRKLESFAASSPQTAGAISVSSPLTFRETQILRFLARGISHATVARYLQISEKTVSTHKRNIMTKLNISRTTELNYWLIDEGFFRSPPSFNALANNRHSTNT</sequence>
<dbReference type="Pfam" id="PF00196">
    <property type="entry name" value="GerE"/>
    <property type="match status" value="1"/>
</dbReference>
<protein>
    <submittedName>
        <fullName evidence="5">DNA-binding response regulator, NarL/FixJ family, contains REC and HTH domains</fullName>
    </submittedName>
</protein>
<feature type="domain" description="HTH luxR-type" evidence="4">
    <location>
        <begin position="133"/>
        <end position="198"/>
    </location>
</feature>
<proteinExistence type="predicted"/>
<evidence type="ECO:0000256" key="1">
    <source>
        <dbReference type="ARBA" id="ARBA00023015"/>
    </source>
</evidence>
<dbReference type="PANTHER" id="PTHR44688">
    <property type="entry name" value="DNA-BINDING TRANSCRIPTIONAL ACTIVATOR DEVR_DOSR"/>
    <property type="match status" value="1"/>
</dbReference>
<dbReference type="Proteomes" id="UP000242222">
    <property type="component" value="Unassembled WGS sequence"/>
</dbReference>
<gene>
    <name evidence="5" type="ORF">SAMN05216516_11314</name>
</gene>
<keyword evidence="6" id="KW-1185">Reference proteome</keyword>
<keyword evidence="2 5" id="KW-0238">DNA-binding</keyword>
<dbReference type="CDD" id="cd06170">
    <property type="entry name" value="LuxR_C_like"/>
    <property type="match status" value="1"/>
</dbReference>
<dbReference type="PRINTS" id="PR00038">
    <property type="entry name" value="HTHLUXR"/>
</dbReference>
<evidence type="ECO:0000256" key="3">
    <source>
        <dbReference type="ARBA" id="ARBA00023163"/>
    </source>
</evidence>
<evidence type="ECO:0000313" key="6">
    <source>
        <dbReference type="Proteomes" id="UP000242222"/>
    </source>
</evidence>
<dbReference type="RefSeq" id="WP_177203355.1">
    <property type="nucleotide sequence ID" value="NZ_FOVC01000013.1"/>
</dbReference>
<evidence type="ECO:0000259" key="4">
    <source>
        <dbReference type="PROSITE" id="PS50043"/>
    </source>
</evidence>
<dbReference type="Gene3D" id="1.10.10.10">
    <property type="entry name" value="Winged helix-like DNA-binding domain superfamily/Winged helix DNA-binding domain"/>
    <property type="match status" value="1"/>
</dbReference>
<keyword evidence="1" id="KW-0805">Transcription regulation</keyword>